<dbReference type="Proteomes" id="UP000198869">
    <property type="component" value="Unassembled WGS sequence"/>
</dbReference>
<dbReference type="Gene3D" id="3.20.20.190">
    <property type="entry name" value="Phosphatidylinositol (PI) phosphodiesterase"/>
    <property type="match status" value="1"/>
</dbReference>
<organism evidence="7 8">
    <name type="scientific">Chryseobacterium taeanense</name>
    <dbReference type="NCBI Taxonomy" id="311334"/>
    <lineage>
        <taxon>Bacteria</taxon>
        <taxon>Pseudomonadati</taxon>
        <taxon>Bacteroidota</taxon>
        <taxon>Flavobacteriia</taxon>
        <taxon>Flavobacteriales</taxon>
        <taxon>Weeksellaceae</taxon>
        <taxon>Chryseobacterium group</taxon>
        <taxon>Chryseobacterium</taxon>
    </lineage>
</organism>
<keyword evidence="8" id="KW-1185">Reference proteome</keyword>
<dbReference type="SUPFAM" id="SSF51695">
    <property type="entry name" value="PLC-like phosphodiesterases"/>
    <property type="match status" value="1"/>
</dbReference>
<protein>
    <recommendedName>
        <fullName evidence="3">1-phosphatidylinositol phosphodiesterase</fullName>
        <ecNumber evidence="2">4.6.1.13</ecNumber>
    </recommendedName>
    <alternativeName>
        <fullName evidence="4">Phosphatidylinositol diacylglycerol-lyase</fullName>
    </alternativeName>
    <alternativeName>
        <fullName evidence="5">Phosphatidylinositol-specific phospholipase C</fullName>
    </alternativeName>
</protein>
<dbReference type="PROSITE" id="PS50007">
    <property type="entry name" value="PIPLC_X_DOMAIN"/>
    <property type="match status" value="1"/>
</dbReference>
<evidence type="ECO:0000256" key="4">
    <source>
        <dbReference type="ARBA" id="ARBA00030474"/>
    </source>
</evidence>
<dbReference type="InterPro" id="IPR017946">
    <property type="entry name" value="PLC-like_Pdiesterase_TIM-brl"/>
</dbReference>
<dbReference type="STRING" id="311334.SAMN05421846_103152"/>
<dbReference type="InterPro" id="IPR000909">
    <property type="entry name" value="PLipase_C_PInositol-sp_X_dom"/>
</dbReference>
<evidence type="ECO:0000256" key="2">
    <source>
        <dbReference type="ARBA" id="ARBA00012581"/>
    </source>
</evidence>
<accession>A0A1G8GXY5</accession>
<dbReference type="AlphaFoldDB" id="A0A1G8GXY5"/>
<dbReference type="GO" id="GO:0008081">
    <property type="term" value="F:phosphoric diester hydrolase activity"/>
    <property type="evidence" value="ECO:0007669"/>
    <property type="project" value="InterPro"/>
</dbReference>
<feature type="domain" description="Phosphatidylinositol-specific phospholipase C X" evidence="6">
    <location>
        <begin position="301"/>
        <end position="445"/>
    </location>
</feature>
<dbReference type="Pfam" id="PF00388">
    <property type="entry name" value="PI-PLC-X"/>
    <property type="match status" value="1"/>
</dbReference>
<proteinExistence type="predicted"/>
<reference evidence="8" key="1">
    <citation type="submission" date="2016-10" db="EMBL/GenBank/DDBJ databases">
        <authorList>
            <person name="Varghese N."/>
            <person name="Submissions S."/>
        </authorList>
    </citation>
    <scope>NUCLEOTIDE SEQUENCE [LARGE SCALE GENOMIC DNA]</scope>
    <source>
        <strain evidence="8">DSM 17071</strain>
    </source>
</reference>
<evidence type="ECO:0000313" key="7">
    <source>
        <dbReference type="EMBL" id="SDH99100.1"/>
    </source>
</evidence>
<evidence type="ECO:0000259" key="6">
    <source>
        <dbReference type="SMART" id="SM00148"/>
    </source>
</evidence>
<evidence type="ECO:0000256" key="5">
    <source>
        <dbReference type="ARBA" id="ARBA00030782"/>
    </source>
</evidence>
<dbReference type="RefSeq" id="WP_139164596.1">
    <property type="nucleotide sequence ID" value="NZ_FNDW01000003.1"/>
</dbReference>
<evidence type="ECO:0000313" key="8">
    <source>
        <dbReference type="Proteomes" id="UP000198869"/>
    </source>
</evidence>
<dbReference type="InterPro" id="IPR051057">
    <property type="entry name" value="PI-PLC_domain"/>
</dbReference>
<dbReference type="PANTHER" id="PTHR13593:SF113">
    <property type="entry name" value="SI:DKEY-266F7.9"/>
    <property type="match status" value="1"/>
</dbReference>
<dbReference type="GO" id="GO:0004436">
    <property type="term" value="F:phosphatidylinositol diacylglycerol-lyase activity"/>
    <property type="evidence" value="ECO:0007669"/>
    <property type="project" value="UniProtKB-EC"/>
</dbReference>
<name>A0A1G8GXY5_9FLAO</name>
<evidence type="ECO:0000256" key="3">
    <source>
        <dbReference type="ARBA" id="ARBA00019758"/>
    </source>
</evidence>
<dbReference type="EC" id="4.6.1.13" evidence="2"/>
<dbReference type="GO" id="GO:0006629">
    <property type="term" value="P:lipid metabolic process"/>
    <property type="evidence" value="ECO:0007669"/>
    <property type="project" value="InterPro"/>
</dbReference>
<dbReference type="OrthoDB" id="7191982at2"/>
<gene>
    <name evidence="7" type="ORF">SAMN05421846_103152</name>
</gene>
<sequence>MNTIQFGLAEQYDSGRNCNVAANSQFAVEVHNSEASSDMWYHVGSMNGATINWGGSHNYSSGYHPSIAVNSNNVVVEVHETSNVFTNSMYYKVGTINGTGIDWGGDEKYDSGRQPCVSVNDHGVVVEVHKSQSYDSLYYRVGQINGKKIDWGDSHKYDDGVTPSVSINNDGVVVEVHKSQAYNKLWYRVGRINGKNITWGSAHEYQDGIAPSIGLTNDGTVVEVHESQGLTGLWQLVGKVNGNEIAWGASSNFDSGANPQVGVALNGSVAVQVHEGSMYQLWYSNSKVMDTANFMKNLLPVISNLPLKKMVLPATHDTGMYAGGLAGRTQDLNLYEQLSSGSRYFDLRLDGNLNIRHGIVYGPSLDSVLKNIKQFFDEGHQELAILKFSHFDDFSQTSYQNMKNLINSYLGNWLFKTLPQGVSRLADVSMGTYLNGQGSILVVVDGDWAIDYPEAGYWVYRDWDSGSPAKGNLTVYDQYSDTTDLAKMENDQLEKLRNFNGKCKNDPQVPCDLFLLSWTLTPITAVWSYAQDANRVLGRKMMTQLQPNQFGYFSNLLYLDYFQYARPVFIADILFKSYNKI</sequence>
<comment type="catalytic activity">
    <reaction evidence="1">
        <text>a 1,2-diacyl-sn-glycero-3-phospho-(1D-myo-inositol) = 1D-myo-inositol 1,2-cyclic phosphate + a 1,2-diacyl-sn-glycerol</text>
        <dbReference type="Rhea" id="RHEA:17093"/>
        <dbReference type="ChEBI" id="CHEBI:17815"/>
        <dbReference type="ChEBI" id="CHEBI:57880"/>
        <dbReference type="ChEBI" id="CHEBI:58484"/>
        <dbReference type="EC" id="4.6.1.13"/>
    </reaction>
</comment>
<evidence type="ECO:0000256" key="1">
    <source>
        <dbReference type="ARBA" id="ARBA00001316"/>
    </source>
</evidence>
<dbReference type="SMART" id="SM00148">
    <property type="entry name" value="PLCXc"/>
    <property type="match status" value="1"/>
</dbReference>
<dbReference type="PANTHER" id="PTHR13593">
    <property type="match status" value="1"/>
</dbReference>
<dbReference type="EMBL" id="FNDW01000003">
    <property type="protein sequence ID" value="SDH99100.1"/>
    <property type="molecule type" value="Genomic_DNA"/>
</dbReference>